<dbReference type="PROSITE" id="PS51257">
    <property type="entry name" value="PROKAR_LIPOPROTEIN"/>
    <property type="match status" value="1"/>
</dbReference>
<dbReference type="PATRIC" id="fig|396597.7.peg.3632"/>
<gene>
    <name evidence="1" type="ORF">BamMEX5DRAFT_4197</name>
</gene>
<proteinExistence type="predicted"/>
<dbReference type="AlphaFoldDB" id="B1T8T1"/>
<comment type="caution">
    <text evidence="1">The sequence shown here is derived from an EMBL/GenBank/DDBJ whole genome shotgun (WGS) entry which is preliminary data.</text>
</comment>
<sequence length="371" mass="39456">MRRKTVYLLGFSCLTAIGLVGCKRQDVVSTANGQAEVIAVANYDVLNNILAKRIREQLGVADANSTTQVLVTNGGAAIGSVYRTGGRWIPYNDSSCTFPDPQRAALPSAFPSYQISKTLALSMGLDNGLLQALSKFDIKLSDASSFSFSVEKPIMQVVSDTALTDGIEKPTCKAALRAANGDLYIVRGYISGKRTFRTSVDATRLAEAGIKKIASFDINAGGGKTLLEISDSEPSAFLQILELEKYATPVPVAYPPAPPVADTTLPVGDTTHSADLPSIVYIQQNSADAKSVGNTAQSLLGARGIRVASDVESLEKTPSTSQVRYFRDADRSAAEQVASQLSSRFSNIEPVRSTVPGAKAGQLEVWLSKQP</sequence>
<organism evidence="1 2">
    <name type="scientific">Burkholderia ambifaria MEX-5</name>
    <dbReference type="NCBI Taxonomy" id="396597"/>
    <lineage>
        <taxon>Bacteria</taxon>
        <taxon>Pseudomonadati</taxon>
        <taxon>Pseudomonadota</taxon>
        <taxon>Betaproteobacteria</taxon>
        <taxon>Burkholderiales</taxon>
        <taxon>Burkholderiaceae</taxon>
        <taxon>Burkholderia</taxon>
        <taxon>Burkholderia cepacia complex</taxon>
    </lineage>
</organism>
<evidence type="ECO:0000313" key="2">
    <source>
        <dbReference type="Proteomes" id="UP000004814"/>
    </source>
</evidence>
<protein>
    <submittedName>
        <fullName evidence="1">Uncharacterized protein</fullName>
    </submittedName>
</protein>
<dbReference type="EMBL" id="ABLK01000151">
    <property type="protein sequence ID" value="EDT40017.1"/>
    <property type="molecule type" value="Genomic_DNA"/>
</dbReference>
<evidence type="ECO:0000313" key="1">
    <source>
        <dbReference type="EMBL" id="EDT40017.1"/>
    </source>
</evidence>
<name>B1T8T1_9BURK</name>
<accession>B1T8T1</accession>
<reference evidence="1 2" key="1">
    <citation type="submission" date="2008-03" db="EMBL/GenBank/DDBJ databases">
        <title>Sequencing of the draft genome and assembly of Burkholderia ambifaria MEX-5.</title>
        <authorList>
            <consortium name="US DOE Joint Genome Institute (JGI-PGF)"/>
            <person name="Copeland A."/>
            <person name="Lucas S."/>
            <person name="Lapidus A."/>
            <person name="Glavina del Rio T."/>
            <person name="Dalin E."/>
            <person name="Tice H."/>
            <person name="Bruce D."/>
            <person name="Goodwin L."/>
            <person name="Pitluck S."/>
            <person name="Larimer F."/>
            <person name="Land M.L."/>
            <person name="Hauser L."/>
            <person name="Tiedje J."/>
            <person name="Richardson P."/>
        </authorList>
    </citation>
    <scope>NUCLEOTIDE SEQUENCE [LARGE SCALE GENOMIC DNA]</scope>
    <source>
        <strain evidence="1 2">MEX-5</strain>
    </source>
</reference>
<dbReference type="Proteomes" id="UP000004814">
    <property type="component" value="Unassembled WGS sequence"/>
</dbReference>